<organism evidence="1 2">
    <name type="scientific">Hypoxylon rubiginosum</name>
    <dbReference type="NCBI Taxonomy" id="110542"/>
    <lineage>
        <taxon>Eukaryota</taxon>
        <taxon>Fungi</taxon>
        <taxon>Dikarya</taxon>
        <taxon>Ascomycota</taxon>
        <taxon>Pezizomycotina</taxon>
        <taxon>Sordariomycetes</taxon>
        <taxon>Xylariomycetidae</taxon>
        <taxon>Xylariales</taxon>
        <taxon>Hypoxylaceae</taxon>
        <taxon>Hypoxylon</taxon>
    </lineage>
</organism>
<protein>
    <submittedName>
        <fullName evidence="1">Uncharacterized protein</fullName>
    </submittedName>
</protein>
<sequence>MTAQAEQHSQHAKSLLNVLSDTSVTLAAIGKHASHIKRTIARLCHFIQDIQKILIFLSTCTEQMLEAIRRNT</sequence>
<name>A0ACB9YHJ8_9PEZI</name>
<comment type="caution">
    <text evidence="1">The sequence shown here is derived from an EMBL/GenBank/DDBJ whole genome shotgun (WGS) entry which is preliminary data.</text>
</comment>
<reference evidence="1 2" key="1">
    <citation type="journal article" date="2022" name="New Phytol.">
        <title>Ecological generalism drives hyperdiversity of secondary metabolite gene clusters in xylarialean endophytes.</title>
        <authorList>
            <person name="Franco M.E.E."/>
            <person name="Wisecaver J.H."/>
            <person name="Arnold A.E."/>
            <person name="Ju Y.M."/>
            <person name="Slot J.C."/>
            <person name="Ahrendt S."/>
            <person name="Moore L.P."/>
            <person name="Eastman K.E."/>
            <person name="Scott K."/>
            <person name="Konkel Z."/>
            <person name="Mondo S.J."/>
            <person name="Kuo A."/>
            <person name="Hayes R.D."/>
            <person name="Haridas S."/>
            <person name="Andreopoulos B."/>
            <person name="Riley R."/>
            <person name="LaButti K."/>
            <person name="Pangilinan J."/>
            <person name="Lipzen A."/>
            <person name="Amirebrahimi M."/>
            <person name="Yan J."/>
            <person name="Adam C."/>
            <person name="Keymanesh K."/>
            <person name="Ng V."/>
            <person name="Louie K."/>
            <person name="Northen T."/>
            <person name="Drula E."/>
            <person name="Henrissat B."/>
            <person name="Hsieh H.M."/>
            <person name="Youens-Clark K."/>
            <person name="Lutzoni F."/>
            <person name="Miadlikowska J."/>
            <person name="Eastwood D.C."/>
            <person name="Hamelin R.C."/>
            <person name="Grigoriev I.V."/>
            <person name="U'Ren J.M."/>
        </authorList>
    </citation>
    <scope>NUCLEOTIDE SEQUENCE [LARGE SCALE GENOMIC DNA]</scope>
    <source>
        <strain evidence="1 2">CBS 119005</strain>
    </source>
</reference>
<keyword evidence="2" id="KW-1185">Reference proteome</keyword>
<evidence type="ECO:0000313" key="1">
    <source>
        <dbReference type="EMBL" id="KAI4858510.1"/>
    </source>
</evidence>
<dbReference type="Proteomes" id="UP001497700">
    <property type="component" value="Unassembled WGS sequence"/>
</dbReference>
<proteinExistence type="predicted"/>
<dbReference type="EMBL" id="MU393747">
    <property type="protein sequence ID" value="KAI4858510.1"/>
    <property type="molecule type" value="Genomic_DNA"/>
</dbReference>
<accession>A0ACB9YHJ8</accession>
<evidence type="ECO:0000313" key="2">
    <source>
        <dbReference type="Proteomes" id="UP001497700"/>
    </source>
</evidence>
<gene>
    <name evidence="1" type="ORF">F4820DRAFT_233657</name>
</gene>